<dbReference type="Proteomes" id="UP001054902">
    <property type="component" value="Unassembled WGS sequence"/>
</dbReference>
<name>A0AAD3DCB1_9STRA</name>
<feature type="compositionally biased region" description="Basic and acidic residues" evidence="4">
    <location>
        <begin position="277"/>
        <end position="292"/>
    </location>
</feature>
<evidence type="ECO:0000313" key="6">
    <source>
        <dbReference type="EMBL" id="GFH61839.1"/>
    </source>
</evidence>
<comment type="caution">
    <text evidence="6">The sequence shown here is derived from an EMBL/GenBank/DDBJ whole genome shotgun (WGS) entry which is preliminary data.</text>
</comment>
<dbReference type="PANTHER" id="PTHR48100">
    <property type="entry name" value="BROAD-SPECIFICITY PHOSPHATASE YOR283W-RELATED"/>
    <property type="match status" value="1"/>
</dbReference>
<dbReference type="InterPro" id="IPR050275">
    <property type="entry name" value="PGM_Phosphatase"/>
</dbReference>
<sequence>MSKSKAFSTFDYKQSLRDEGAMDIPRSIKIKAVKYDSASPNTNKEDDDTHICTKIIHFQRHGQGYHNLLGDVTRAFGKDFHIDDPEPEINPFVKPEICDSPLTWNGRQEAAAQKDLAAKLNPQVVIVSPLHRAIQTAMISFSHHLENNVEFIAHEKCREQLGLLTCNKALPLSQTMKEFPNVDFSLCTYGEEDSMWHKRPEVREHPVEEANRAYEFLTDFVMKRSEEEMAVVCHSAFLFSVFNCVVDVGGDETIESWFGTGEIRSLEQLTSTDEEKESNHDPRQQKEEICKDGEDKDTCKASFSEFPTIVYKGESIYLKDNLFQVYDPPALKTSNEENERTNVALNNDIISTATIKEGEKVNLKYVKSFLTENETSSVINFCNQRNGWTASRQNKDGDGNQVGVARTSNSCPLLWPLLYLPKIPQLKAANRLTPELEHELYFTWDLMQRIADYLQVPVENIEPLQLVRYTPGQFYKQHHDHGGYYGASSEQRPITMLLFLSTMPESDGGGHTLFSNLDLAVLPRKGDGIIWSNVDGNGELLVDALHEAVPPKGNAGNVVKYAMNVWVSDKPIMGNIDASAYRTQ</sequence>
<comment type="cofactor">
    <cofactor evidence="1">
        <name>L-ascorbate</name>
        <dbReference type="ChEBI" id="CHEBI:38290"/>
    </cofactor>
</comment>
<feature type="region of interest" description="Disordered" evidence="4">
    <location>
        <begin position="268"/>
        <end position="292"/>
    </location>
</feature>
<dbReference type="Pfam" id="PF13640">
    <property type="entry name" value="2OG-FeII_Oxy_3"/>
    <property type="match status" value="1"/>
</dbReference>
<keyword evidence="2" id="KW-0223">Dioxygenase</keyword>
<dbReference type="InterPro" id="IPR013078">
    <property type="entry name" value="His_Pase_superF_clade-1"/>
</dbReference>
<dbReference type="GO" id="GO:0016705">
    <property type="term" value="F:oxidoreductase activity, acting on paired donors, with incorporation or reduction of molecular oxygen"/>
    <property type="evidence" value="ECO:0007669"/>
    <property type="project" value="InterPro"/>
</dbReference>
<dbReference type="InterPro" id="IPR029033">
    <property type="entry name" value="His_PPase_superfam"/>
</dbReference>
<dbReference type="InterPro" id="IPR006620">
    <property type="entry name" value="Pro_4_hyd_alph"/>
</dbReference>
<dbReference type="Pfam" id="PF00300">
    <property type="entry name" value="His_Phos_1"/>
    <property type="match status" value="1"/>
</dbReference>
<evidence type="ECO:0000256" key="1">
    <source>
        <dbReference type="ARBA" id="ARBA00001961"/>
    </source>
</evidence>
<evidence type="ECO:0000259" key="5">
    <source>
        <dbReference type="SMART" id="SM00702"/>
    </source>
</evidence>
<dbReference type="AlphaFoldDB" id="A0AAD3DCB1"/>
<evidence type="ECO:0000256" key="4">
    <source>
        <dbReference type="SAM" id="MobiDB-lite"/>
    </source>
</evidence>
<dbReference type="SMART" id="SM00855">
    <property type="entry name" value="PGAM"/>
    <property type="match status" value="1"/>
</dbReference>
<reference evidence="6 7" key="1">
    <citation type="journal article" date="2021" name="Sci. Rep.">
        <title>The genome of the diatom Chaetoceros tenuissimus carries an ancient integrated fragment of an extant virus.</title>
        <authorList>
            <person name="Hongo Y."/>
            <person name="Kimura K."/>
            <person name="Takaki Y."/>
            <person name="Yoshida Y."/>
            <person name="Baba S."/>
            <person name="Kobayashi G."/>
            <person name="Nagasaki K."/>
            <person name="Hano T."/>
            <person name="Tomaru Y."/>
        </authorList>
    </citation>
    <scope>NUCLEOTIDE SEQUENCE [LARGE SCALE GENOMIC DNA]</scope>
    <source>
        <strain evidence="6 7">NIES-3715</strain>
    </source>
</reference>
<dbReference type="GO" id="GO:0005506">
    <property type="term" value="F:iron ion binding"/>
    <property type="evidence" value="ECO:0007669"/>
    <property type="project" value="InterPro"/>
</dbReference>
<evidence type="ECO:0000256" key="3">
    <source>
        <dbReference type="ARBA" id="ARBA00023002"/>
    </source>
</evidence>
<dbReference type="CDD" id="cd07067">
    <property type="entry name" value="HP_PGM_like"/>
    <property type="match status" value="1"/>
</dbReference>
<accession>A0AAD3DCB1</accession>
<proteinExistence type="predicted"/>
<evidence type="ECO:0000256" key="2">
    <source>
        <dbReference type="ARBA" id="ARBA00022964"/>
    </source>
</evidence>
<evidence type="ECO:0000313" key="7">
    <source>
        <dbReference type="Proteomes" id="UP001054902"/>
    </source>
</evidence>
<keyword evidence="7" id="KW-1185">Reference proteome</keyword>
<dbReference type="Gene3D" id="3.40.50.1240">
    <property type="entry name" value="Phosphoglycerate mutase-like"/>
    <property type="match status" value="1"/>
</dbReference>
<protein>
    <recommendedName>
        <fullName evidence="5">Prolyl 4-hydroxylase alpha subunit domain-containing protein</fullName>
    </recommendedName>
</protein>
<dbReference type="EMBL" id="BLLK01000075">
    <property type="protein sequence ID" value="GFH61839.1"/>
    <property type="molecule type" value="Genomic_DNA"/>
</dbReference>
<dbReference type="Gene3D" id="2.60.120.620">
    <property type="entry name" value="q2cbj1_9rhob like domain"/>
    <property type="match status" value="1"/>
</dbReference>
<feature type="domain" description="Prolyl 4-hydroxylase alpha subunit" evidence="5">
    <location>
        <begin position="361"/>
        <end position="568"/>
    </location>
</feature>
<dbReference type="GO" id="GO:0005737">
    <property type="term" value="C:cytoplasm"/>
    <property type="evidence" value="ECO:0007669"/>
    <property type="project" value="TreeGrafter"/>
</dbReference>
<dbReference type="InterPro" id="IPR044862">
    <property type="entry name" value="Pro_4_hyd_alph_FE2OG_OXY"/>
</dbReference>
<dbReference type="SMART" id="SM00702">
    <property type="entry name" value="P4Hc"/>
    <property type="match status" value="1"/>
</dbReference>
<dbReference type="GO" id="GO:0031418">
    <property type="term" value="F:L-ascorbic acid binding"/>
    <property type="evidence" value="ECO:0007669"/>
    <property type="project" value="InterPro"/>
</dbReference>
<dbReference type="GO" id="GO:0016791">
    <property type="term" value="F:phosphatase activity"/>
    <property type="evidence" value="ECO:0007669"/>
    <property type="project" value="TreeGrafter"/>
</dbReference>
<gene>
    <name evidence="6" type="ORF">CTEN210_18315</name>
</gene>
<dbReference type="PANTHER" id="PTHR48100:SF61">
    <property type="entry name" value="PHOSPHOGLYCERATE MUTASE"/>
    <property type="match status" value="1"/>
</dbReference>
<organism evidence="6 7">
    <name type="scientific">Chaetoceros tenuissimus</name>
    <dbReference type="NCBI Taxonomy" id="426638"/>
    <lineage>
        <taxon>Eukaryota</taxon>
        <taxon>Sar</taxon>
        <taxon>Stramenopiles</taxon>
        <taxon>Ochrophyta</taxon>
        <taxon>Bacillariophyta</taxon>
        <taxon>Coscinodiscophyceae</taxon>
        <taxon>Chaetocerotophycidae</taxon>
        <taxon>Chaetocerotales</taxon>
        <taxon>Chaetocerotaceae</taxon>
        <taxon>Chaetoceros</taxon>
    </lineage>
</organism>
<dbReference type="SUPFAM" id="SSF53254">
    <property type="entry name" value="Phosphoglycerate mutase-like"/>
    <property type="match status" value="1"/>
</dbReference>
<keyword evidence="3" id="KW-0560">Oxidoreductase</keyword>
<dbReference type="GO" id="GO:0051213">
    <property type="term" value="F:dioxygenase activity"/>
    <property type="evidence" value="ECO:0007669"/>
    <property type="project" value="UniProtKB-KW"/>
</dbReference>